<sequence length="236" mass="26815">MKCLLVALVLIAVDGAASTQVDIKPKNGEAVSKLAILSSSPVVYGYVSRIKHNIITNCKENGRDIAKDLEKSYEDLVNCINTTTLYTNKKLEYIQNLEECSKTAIQKAKSCLKKEHSYYPDILLKIVKSQISFVCDNYETIQNHLIPCIKTYEKQEVRTRLLNCFTDVNRTVKDASLIPPSIEVFCQKYVPSHNCFIDILENECKQFPKLKQFGENYNIAMSYPCSKNGSKSIYNM</sequence>
<evidence type="ECO:0000313" key="2">
    <source>
        <dbReference type="EMBL" id="CAG9864915.1"/>
    </source>
</evidence>
<dbReference type="EMBL" id="OU900102">
    <property type="protein sequence ID" value="CAG9864915.1"/>
    <property type="molecule type" value="Genomic_DNA"/>
</dbReference>
<proteinExistence type="predicted"/>
<feature type="signal peptide" evidence="1">
    <location>
        <begin position="1"/>
        <end position="18"/>
    </location>
</feature>
<gene>
    <name evidence="2" type="ORF">PHYEVI_LOCUS11162</name>
</gene>
<dbReference type="AlphaFoldDB" id="A0A9N9U1G9"/>
<keyword evidence="1" id="KW-0732">Signal</keyword>
<accession>A0A9N9U1G9</accession>
<name>A0A9N9U1G9_PHYSR</name>
<dbReference type="OrthoDB" id="6712663at2759"/>
<organism evidence="2 3">
    <name type="scientific">Phyllotreta striolata</name>
    <name type="common">Striped flea beetle</name>
    <name type="synonym">Crioceris striolata</name>
    <dbReference type="NCBI Taxonomy" id="444603"/>
    <lineage>
        <taxon>Eukaryota</taxon>
        <taxon>Metazoa</taxon>
        <taxon>Ecdysozoa</taxon>
        <taxon>Arthropoda</taxon>
        <taxon>Hexapoda</taxon>
        <taxon>Insecta</taxon>
        <taxon>Pterygota</taxon>
        <taxon>Neoptera</taxon>
        <taxon>Endopterygota</taxon>
        <taxon>Coleoptera</taxon>
        <taxon>Polyphaga</taxon>
        <taxon>Cucujiformia</taxon>
        <taxon>Chrysomeloidea</taxon>
        <taxon>Chrysomelidae</taxon>
        <taxon>Galerucinae</taxon>
        <taxon>Alticini</taxon>
        <taxon>Phyllotreta</taxon>
    </lineage>
</organism>
<feature type="chain" id="PRO_5040282052" evidence="1">
    <location>
        <begin position="19"/>
        <end position="236"/>
    </location>
</feature>
<keyword evidence="3" id="KW-1185">Reference proteome</keyword>
<protein>
    <submittedName>
        <fullName evidence="2">Uncharacterized protein</fullName>
    </submittedName>
</protein>
<reference evidence="2" key="1">
    <citation type="submission" date="2022-01" db="EMBL/GenBank/DDBJ databases">
        <authorList>
            <person name="King R."/>
        </authorList>
    </citation>
    <scope>NUCLEOTIDE SEQUENCE</scope>
</reference>
<evidence type="ECO:0000256" key="1">
    <source>
        <dbReference type="SAM" id="SignalP"/>
    </source>
</evidence>
<evidence type="ECO:0000313" key="3">
    <source>
        <dbReference type="Proteomes" id="UP001153712"/>
    </source>
</evidence>
<dbReference type="Proteomes" id="UP001153712">
    <property type="component" value="Chromosome 9"/>
</dbReference>